<name>A0ABS6V279_9PSEU</name>
<reference evidence="3 4" key="1">
    <citation type="submission" date="2020-11" db="EMBL/GenBank/DDBJ databases">
        <title>Pseudonocardia abyssalis sp. nov. and Pseudonocardia oceani sp. nov., description and phylogenomic analysis of two novel actinomycetes isolated from the deep Southern Ocean.</title>
        <authorList>
            <person name="Parra J."/>
        </authorList>
    </citation>
    <scope>NUCLEOTIDE SEQUENCE [LARGE SCALE GENOMIC DNA]</scope>
    <source>
        <strain evidence="3 4">KRD-168</strain>
    </source>
</reference>
<dbReference type="Pfam" id="PF07929">
    <property type="entry name" value="PRiA4_ORF3"/>
    <property type="match status" value="1"/>
</dbReference>
<organism evidence="3 4">
    <name type="scientific">Pseudonocardia abyssalis</name>
    <dbReference type="NCBI Taxonomy" id="2792008"/>
    <lineage>
        <taxon>Bacteria</taxon>
        <taxon>Bacillati</taxon>
        <taxon>Actinomycetota</taxon>
        <taxon>Actinomycetes</taxon>
        <taxon>Pseudonocardiales</taxon>
        <taxon>Pseudonocardiaceae</taxon>
        <taxon>Pseudonocardia</taxon>
    </lineage>
</organism>
<comment type="caution">
    <text evidence="3">The sequence shown here is derived from an EMBL/GenBank/DDBJ whole genome shotgun (WGS) entry which is preliminary data.</text>
</comment>
<proteinExistence type="predicted"/>
<evidence type="ECO:0000256" key="1">
    <source>
        <dbReference type="SAM" id="MobiDB-lite"/>
    </source>
</evidence>
<keyword evidence="4" id="KW-1185">Reference proteome</keyword>
<feature type="region of interest" description="Disordered" evidence="1">
    <location>
        <begin position="158"/>
        <end position="215"/>
    </location>
</feature>
<evidence type="ECO:0000313" key="3">
    <source>
        <dbReference type="EMBL" id="MBW0138610.1"/>
    </source>
</evidence>
<gene>
    <name evidence="3" type="ORF">I4I81_30745</name>
</gene>
<accession>A0ABS6V279</accession>
<feature type="domain" description="Plasmid pRiA4b Orf3-like" evidence="2">
    <location>
        <begin position="32"/>
        <end position="125"/>
    </location>
</feature>
<dbReference type="Proteomes" id="UP000694287">
    <property type="component" value="Unassembled WGS sequence"/>
</dbReference>
<sequence>MARSSRLEEWWSIRVELVGGGMAGDLWPHPGRILAVSAGHTFHVLAEAIDDAFARWDRSHLHEFTLPRAGKTVTEHRYADDIDPGRELDADTLTLGEVLRLGDEFGYIFDLGDRWRHDCVVADAEIDPVEAYGAVPGRPVPYWGWGVIPDSYGRLFDGDDGEHPIPDPPRQPWPWANAPGPTVITEHCPGQYTRTRSLYADEDDPDEGEEVWASG</sequence>
<evidence type="ECO:0000259" key="2">
    <source>
        <dbReference type="Pfam" id="PF07929"/>
    </source>
</evidence>
<dbReference type="EMBL" id="JADQDK010000002">
    <property type="protein sequence ID" value="MBW0138610.1"/>
    <property type="molecule type" value="Genomic_DNA"/>
</dbReference>
<protein>
    <recommendedName>
        <fullName evidence="2">Plasmid pRiA4b Orf3-like domain-containing protein</fullName>
    </recommendedName>
</protein>
<dbReference type="InterPro" id="IPR012912">
    <property type="entry name" value="Plasmid_pRiA4b_Orf3-like"/>
</dbReference>
<evidence type="ECO:0000313" key="4">
    <source>
        <dbReference type="Proteomes" id="UP000694287"/>
    </source>
</evidence>
<feature type="compositionally biased region" description="Acidic residues" evidence="1">
    <location>
        <begin position="200"/>
        <end position="215"/>
    </location>
</feature>
<dbReference type="RefSeq" id="WP_218601438.1">
    <property type="nucleotide sequence ID" value="NZ_JADQDJ010000021.1"/>
</dbReference>